<dbReference type="FunFam" id="2.40.10.10:FF:000146">
    <property type="entry name" value="Serine protease 53"/>
    <property type="match status" value="1"/>
</dbReference>
<dbReference type="PRINTS" id="PR00722">
    <property type="entry name" value="CHYMOTRYPSIN"/>
</dbReference>
<evidence type="ECO:0000256" key="4">
    <source>
        <dbReference type="ARBA" id="ARBA00022729"/>
    </source>
</evidence>
<keyword evidence="5 9" id="KW-0378">Hydrolase</keyword>
<dbReference type="PROSITE" id="PS00134">
    <property type="entry name" value="TRYPSIN_HIS"/>
    <property type="match status" value="1"/>
</dbReference>
<dbReference type="PROSITE" id="PS50240">
    <property type="entry name" value="TRYPSIN_DOM"/>
    <property type="match status" value="1"/>
</dbReference>
<dbReference type="EMBL" id="JO840840">
    <property type="protein sequence ID" value="AEO32457.1"/>
    <property type="molecule type" value="mRNA"/>
</dbReference>
<evidence type="ECO:0000256" key="2">
    <source>
        <dbReference type="ARBA" id="ARBA00022525"/>
    </source>
</evidence>
<dbReference type="GO" id="GO:0006508">
    <property type="term" value="P:proteolysis"/>
    <property type="evidence" value="ECO:0007669"/>
    <property type="project" value="UniProtKB-KW"/>
</dbReference>
<evidence type="ECO:0000256" key="3">
    <source>
        <dbReference type="ARBA" id="ARBA00022670"/>
    </source>
</evidence>
<comment type="subcellular location">
    <subcellularLocation>
        <location evidence="1">Secreted</location>
    </subcellularLocation>
</comment>
<protein>
    <recommendedName>
        <fullName evidence="11">Peptidase S1 domain-containing protein</fullName>
    </recommendedName>
</protein>
<dbReference type="InterPro" id="IPR018114">
    <property type="entry name" value="TRYPSIN_HIS"/>
</dbReference>
<dbReference type="MEROPS" id="S01.152"/>
<dbReference type="PROSITE" id="PS00135">
    <property type="entry name" value="TRYPSIN_SER"/>
    <property type="match status" value="1"/>
</dbReference>
<feature type="non-terminal residue" evidence="12">
    <location>
        <position position="306"/>
    </location>
</feature>
<accession>G3MG39</accession>
<evidence type="ECO:0000256" key="5">
    <source>
        <dbReference type="ARBA" id="ARBA00022801"/>
    </source>
</evidence>
<dbReference type="InterPro" id="IPR033116">
    <property type="entry name" value="TRYPSIN_SER"/>
</dbReference>
<dbReference type="PANTHER" id="PTHR24250">
    <property type="entry name" value="CHYMOTRYPSIN-RELATED"/>
    <property type="match status" value="1"/>
</dbReference>
<dbReference type="GO" id="GO:0005576">
    <property type="term" value="C:extracellular region"/>
    <property type="evidence" value="ECO:0007669"/>
    <property type="project" value="UniProtKB-SubCell"/>
</dbReference>
<evidence type="ECO:0000259" key="11">
    <source>
        <dbReference type="PROSITE" id="PS50240"/>
    </source>
</evidence>
<reference evidence="12" key="1">
    <citation type="journal article" date="2011" name="PLoS ONE">
        <title>A deep insight into the sialotranscriptome of the gulf coast tick, Amblyomma maculatum.</title>
        <authorList>
            <person name="Karim S."/>
            <person name="Singh P."/>
            <person name="Ribeiro J.M."/>
        </authorList>
    </citation>
    <scope>NUCLEOTIDE SEQUENCE</scope>
    <source>
        <tissue evidence="12">Salivary gland</tissue>
    </source>
</reference>
<feature type="domain" description="Peptidase S1" evidence="11">
    <location>
        <begin position="45"/>
        <end position="279"/>
    </location>
</feature>
<dbReference type="InterPro" id="IPR001254">
    <property type="entry name" value="Trypsin_dom"/>
</dbReference>
<feature type="signal peptide" evidence="10">
    <location>
        <begin position="1"/>
        <end position="24"/>
    </location>
</feature>
<keyword evidence="3 9" id="KW-0645">Protease</keyword>
<dbReference type="PANTHER" id="PTHR24250:SF27">
    <property type="entry name" value="ELASTASE 2 LIKE"/>
    <property type="match status" value="1"/>
</dbReference>
<dbReference type="Pfam" id="PF00089">
    <property type="entry name" value="Trypsin"/>
    <property type="match status" value="1"/>
</dbReference>
<keyword evidence="7" id="KW-0865">Zymogen</keyword>
<dbReference type="InterPro" id="IPR009003">
    <property type="entry name" value="Peptidase_S1_PA"/>
</dbReference>
<dbReference type="Gene3D" id="2.40.10.10">
    <property type="entry name" value="Trypsin-like serine proteases"/>
    <property type="match status" value="1"/>
</dbReference>
<name>G3MG39_AMBMU</name>
<evidence type="ECO:0000256" key="8">
    <source>
        <dbReference type="ARBA" id="ARBA00023157"/>
    </source>
</evidence>
<evidence type="ECO:0000313" key="12">
    <source>
        <dbReference type="EMBL" id="AEO32457.1"/>
    </source>
</evidence>
<dbReference type="InterPro" id="IPR043504">
    <property type="entry name" value="Peptidase_S1_PA_chymotrypsin"/>
</dbReference>
<proteinExistence type="evidence at transcript level"/>
<keyword evidence="6 9" id="KW-0720">Serine protease</keyword>
<feature type="chain" id="PRO_5003446913" description="Peptidase S1 domain-containing protein" evidence="10">
    <location>
        <begin position="25"/>
        <end position="306"/>
    </location>
</feature>
<sequence length="306" mass="33671">MQMAADSAVKLGALLSTAFYVAFAQMEAQCGVPAIPPHLDHEDRIYGGTTAVPGSWPWQAGIYTHRYQHFCGGALINDRYIVTAAHCVWSRLSTTVKVHLGSHARLATDDTEAVYKVDEVCIHPHYNPSKPNMRDIAVVKLRERVNFTTTISPVCLPNNAEELPAGSKLYVTGWGATTRTRVLKKSAELKQAMTEELRDSDCPYVDPDVMCASHTFGSSCFGDSGGPVVHERNGTWTLFGIVTGGPWTCGDSSDSPLYFARVPHYIDNFILPYMDPKTPRKNTARSAPSLELHANGIWQSIKCEIL</sequence>
<dbReference type="CDD" id="cd00190">
    <property type="entry name" value="Tryp_SPc"/>
    <property type="match status" value="1"/>
</dbReference>
<dbReference type="GO" id="GO:0004252">
    <property type="term" value="F:serine-type endopeptidase activity"/>
    <property type="evidence" value="ECO:0007669"/>
    <property type="project" value="InterPro"/>
</dbReference>
<evidence type="ECO:0000256" key="7">
    <source>
        <dbReference type="ARBA" id="ARBA00023145"/>
    </source>
</evidence>
<dbReference type="AlphaFoldDB" id="G3MG39"/>
<keyword evidence="2" id="KW-0964">Secreted</keyword>
<keyword evidence="8" id="KW-1015">Disulfide bond</keyword>
<evidence type="ECO:0000256" key="10">
    <source>
        <dbReference type="SAM" id="SignalP"/>
    </source>
</evidence>
<dbReference type="SMART" id="SM00020">
    <property type="entry name" value="Tryp_SPc"/>
    <property type="match status" value="1"/>
</dbReference>
<dbReference type="SUPFAM" id="SSF50494">
    <property type="entry name" value="Trypsin-like serine proteases"/>
    <property type="match status" value="1"/>
</dbReference>
<dbReference type="InterPro" id="IPR001314">
    <property type="entry name" value="Peptidase_S1A"/>
</dbReference>
<keyword evidence="4 10" id="KW-0732">Signal</keyword>
<evidence type="ECO:0000256" key="9">
    <source>
        <dbReference type="RuleBase" id="RU363034"/>
    </source>
</evidence>
<evidence type="ECO:0000256" key="6">
    <source>
        <dbReference type="ARBA" id="ARBA00022825"/>
    </source>
</evidence>
<organism evidence="12">
    <name type="scientific">Amblyomma maculatum</name>
    <name type="common">Gulf Coast tick</name>
    <dbReference type="NCBI Taxonomy" id="34609"/>
    <lineage>
        <taxon>Eukaryota</taxon>
        <taxon>Metazoa</taxon>
        <taxon>Ecdysozoa</taxon>
        <taxon>Arthropoda</taxon>
        <taxon>Chelicerata</taxon>
        <taxon>Arachnida</taxon>
        <taxon>Acari</taxon>
        <taxon>Parasitiformes</taxon>
        <taxon>Ixodida</taxon>
        <taxon>Ixodoidea</taxon>
        <taxon>Ixodidae</taxon>
        <taxon>Amblyomminae</taxon>
        <taxon>Amblyomma</taxon>
    </lineage>
</organism>
<evidence type="ECO:0000256" key="1">
    <source>
        <dbReference type="ARBA" id="ARBA00004613"/>
    </source>
</evidence>